<dbReference type="GO" id="GO:0008474">
    <property type="term" value="F:palmitoyl-(protein) hydrolase activity"/>
    <property type="evidence" value="ECO:0007669"/>
    <property type="project" value="TreeGrafter"/>
</dbReference>
<dbReference type="VEuPathDB" id="FungiDB:A9K55_003882"/>
<dbReference type="Proteomes" id="UP000323067">
    <property type="component" value="Chromosome v"/>
</dbReference>
<dbReference type="GO" id="GO:0005737">
    <property type="term" value="C:cytoplasm"/>
    <property type="evidence" value="ECO:0007669"/>
    <property type="project" value="TreeGrafter"/>
</dbReference>
<dbReference type="Gene3D" id="3.40.50.1820">
    <property type="entry name" value="alpha/beta hydrolase"/>
    <property type="match status" value="1"/>
</dbReference>
<evidence type="ECO:0000313" key="4">
    <source>
        <dbReference type="Proteomes" id="UP000323067"/>
    </source>
</evidence>
<feature type="domain" description="Phospholipase/carboxylesterase/thioesterase" evidence="2">
    <location>
        <begin position="16"/>
        <end position="148"/>
    </location>
</feature>
<dbReference type="Pfam" id="PF02230">
    <property type="entry name" value="Abhydrolase_2"/>
    <property type="match status" value="2"/>
</dbReference>
<dbReference type="EMBL" id="CP023325">
    <property type="protein sequence ID" value="ATY64051.1"/>
    <property type="molecule type" value="Genomic_DNA"/>
</dbReference>
<dbReference type="VEuPathDB" id="FungiDB:CCM_04931"/>
<dbReference type="PANTHER" id="PTHR10655">
    <property type="entry name" value="LYSOPHOSPHOLIPASE-RELATED"/>
    <property type="match status" value="1"/>
</dbReference>
<dbReference type="PANTHER" id="PTHR10655:SF63">
    <property type="entry name" value="PHOSPHOLIPASE_CARBOXYLESTERASE_THIOESTERASE DOMAIN-CONTAINING PROTEIN"/>
    <property type="match status" value="1"/>
</dbReference>
<proteinExistence type="inferred from homology"/>
<reference evidence="3 4" key="1">
    <citation type="journal article" date="2017" name="BMC Genomics">
        <title>Chromosome level assembly and secondary metabolite potential of the parasitic fungus Cordyceps militaris.</title>
        <authorList>
            <person name="Kramer G.J."/>
            <person name="Nodwell J.R."/>
        </authorList>
    </citation>
    <scope>NUCLEOTIDE SEQUENCE [LARGE SCALE GENOMIC DNA]</scope>
    <source>
        <strain evidence="3 4">ATCC 34164</strain>
    </source>
</reference>
<dbReference type="InterPro" id="IPR003140">
    <property type="entry name" value="PLipase/COase/thioEstase"/>
</dbReference>
<dbReference type="InterPro" id="IPR050565">
    <property type="entry name" value="LYPA1-2/EST-like"/>
</dbReference>
<feature type="domain" description="Phospholipase/carboxylesterase/thioesterase" evidence="2">
    <location>
        <begin position="218"/>
        <end position="284"/>
    </location>
</feature>
<dbReference type="AlphaFoldDB" id="A0A2H4SLS1"/>
<sequence length="286" mass="31642">MESLDKHVRGPTQGHTHTCTVIFLHGRDSEAKQFADELFESEASVGLAAAANCHDRTLPGMLGTVRWVFPAAPLLHSQRFGESLSQWFDMWSVEEPEMKSELQRDDLVHSIQRVLAVIEEEEKLVPRNKIFLCGISQGFATAIGQTYVRLQRKSSPAISLLLAEGQGGFAGLIGLCSWLPFSSQIEAKMTEHPPNASIFTCLQTLYRSEENQSILDAVPNKIRATPVLLGHAADDAVVPMENARRMNQILSALGLNVEWHEYGDGGHWINEPQGVDDIVSFIQANV</sequence>
<protein>
    <submittedName>
        <fullName evidence="3">Phospholipase carboxylesterase</fullName>
    </submittedName>
</protein>
<name>A0A2H4SLS1_CORMI</name>
<accession>A0A2H4SLS1</accession>
<dbReference type="OrthoDB" id="2418081at2759"/>
<evidence type="ECO:0000313" key="3">
    <source>
        <dbReference type="EMBL" id="ATY64051.1"/>
    </source>
</evidence>
<evidence type="ECO:0000256" key="1">
    <source>
        <dbReference type="ARBA" id="ARBA00006499"/>
    </source>
</evidence>
<dbReference type="SUPFAM" id="SSF53474">
    <property type="entry name" value="alpha/beta-Hydrolases"/>
    <property type="match status" value="1"/>
</dbReference>
<comment type="similarity">
    <text evidence="1">Belongs to the AB hydrolase superfamily. AB hydrolase 2 family.</text>
</comment>
<organism evidence="3 4">
    <name type="scientific">Cordyceps militaris</name>
    <name type="common">Caterpillar fungus</name>
    <name type="synonym">Clavaria militaris</name>
    <dbReference type="NCBI Taxonomy" id="73501"/>
    <lineage>
        <taxon>Eukaryota</taxon>
        <taxon>Fungi</taxon>
        <taxon>Dikarya</taxon>
        <taxon>Ascomycota</taxon>
        <taxon>Pezizomycotina</taxon>
        <taxon>Sordariomycetes</taxon>
        <taxon>Hypocreomycetidae</taxon>
        <taxon>Hypocreales</taxon>
        <taxon>Cordycipitaceae</taxon>
        <taxon>Cordyceps</taxon>
    </lineage>
</organism>
<dbReference type="InterPro" id="IPR029058">
    <property type="entry name" value="AB_hydrolase_fold"/>
</dbReference>
<gene>
    <name evidence="3" type="ORF">A9K55_003882</name>
</gene>
<dbReference type="GO" id="GO:0052689">
    <property type="term" value="F:carboxylic ester hydrolase activity"/>
    <property type="evidence" value="ECO:0007669"/>
    <property type="project" value="TreeGrafter"/>
</dbReference>
<evidence type="ECO:0000259" key="2">
    <source>
        <dbReference type="Pfam" id="PF02230"/>
    </source>
</evidence>